<evidence type="ECO:0000256" key="4">
    <source>
        <dbReference type="ARBA" id="ARBA00022679"/>
    </source>
</evidence>
<dbReference type="Pfam" id="PF02518">
    <property type="entry name" value="HATPase_c"/>
    <property type="match status" value="1"/>
</dbReference>
<proteinExistence type="predicted"/>
<dbReference type="InterPro" id="IPR036890">
    <property type="entry name" value="HATPase_C_sf"/>
</dbReference>
<evidence type="ECO:0000256" key="2">
    <source>
        <dbReference type="ARBA" id="ARBA00012438"/>
    </source>
</evidence>
<dbReference type="InterPro" id="IPR035965">
    <property type="entry name" value="PAS-like_dom_sf"/>
</dbReference>
<dbReference type="InterPro" id="IPR004358">
    <property type="entry name" value="Sig_transdc_His_kin-like_C"/>
</dbReference>
<name>A0A327WHV3_LARAB</name>
<dbReference type="Gene3D" id="3.30.450.20">
    <property type="entry name" value="PAS domain"/>
    <property type="match status" value="1"/>
</dbReference>
<dbReference type="PROSITE" id="PS50113">
    <property type="entry name" value="PAC"/>
    <property type="match status" value="1"/>
</dbReference>
<dbReference type="SMART" id="SM00387">
    <property type="entry name" value="HATPase_c"/>
    <property type="match status" value="1"/>
</dbReference>
<dbReference type="SUPFAM" id="SSF47384">
    <property type="entry name" value="Homodimeric domain of signal transducing histidine kinase"/>
    <property type="match status" value="1"/>
</dbReference>
<dbReference type="InterPro" id="IPR003661">
    <property type="entry name" value="HisK_dim/P_dom"/>
</dbReference>
<evidence type="ECO:0000256" key="5">
    <source>
        <dbReference type="ARBA" id="ARBA00022777"/>
    </source>
</evidence>
<dbReference type="NCBIfam" id="TIGR00229">
    <property type="entry name" value="sensory_box"/>
    <property type="match status" value="1"/>
</dbReference>
<comment type="catalytic activity">
    <reaction evidence="1">
        <text>ATP + protein L-histidine = ADP + protein N-phospho-L-histidine.</text>
        <dbReference type="EC" id="2.7.13.3"/>
    </reaction>
</comment>
<keyword evidence="4" id="KW-0808">Transferase</keyword>
<evidence type="ECO:0000313" key="10">
    <source>
        <dbReference type="Proteomes" id="UP000248790"/>
    </source>
</evidence>
<dbReference type="Pfam" id="PF08447">
    <property type="entry name" value="PAS_3"/>
    <property type="match status" value="1"/>
</dbReference>
<evidence type="ECO:0000259" key="8">
    <source>
        <dbReference type="PROSITE" id="PS50113"/>
    </source>
</evidence>
<dbReference type="PRINTS" id="PR00344">
    <property type="entry name" value="BCTRLSENSOR"/>
</dbReference>
<evidence type="ECO:0000313" key="9">
    <source>
        <dbReference type="EMBL" id="RAJ90868.1"/>
    </source>
</evidence>
<reference evidence="9 10" key="1">
    <citation type="submission" date="2018-06" db="EMBL/GenBank/DDBJ databases">
        <title>Genomic Encyclopedia of Archaeal and Bacterial Type Strains, Phase II (KMG-II): from individual species to whole genera.</title>
        <authorList>
            <person name="Goeker M."/>
        </authorList>
    </citation>
    <scope>NUCLEOTIDE SEQUENCE [LARGE SCALE GENOMIC DNA]</scope>
    <source>
        <strain evidence="9 10">DSM 21851</strain>
    </source>
</reference>
<evidence type="ECO:0000259" key="7">
    <source>
        <dbReference type="PROSITE" id="PS50109"/>
    </source>
</evidence>
<organism evidence="9 10">
    <name type="scientific">Larkinella arboricola</name>
    <dbReference type="NCBI Taxonomy" id="643671"/>
    <lineage>
        <taxon>Bacteria</taxon>
        <taxon>Pseudomonadati</taxon>
        <taxon>Bacteroidota</taxon>
        <taxon>Cytophagia</taxon>
        <taxon>Cytophagales</taxon>
        <taxon>Spirosomataceae</taxon>
        <taxon>Larkinella</taxon>
    </lineage>
</organism>
<dbReference type="Gene3D" id="1.10.287.130">
    <property type="match status" value="1"/>
</dbReference>
<keyword evidence="3" id="KW-0597">Phosphoprotein</keyword>
<evidence type="ECO:0000256" key="1">
    <source>
        <dbReference type="ARBA" id="ARBA00000085"/>
    </source>
</evidence>
<dbReference type="SMART" id="SM00086">
    <property type="entry name" value="PAC"/>
    <property type="match status" value="1"/>
</dbReference>
<keyword evidence="5" id="KW-0418">Kinase</keyword>
<dbReference type="InterPro" id="IPR036097">
    <property type="entry name" value="HisK_dim/P_sf"/>
</dbReference>
<comment type="caution">
    <text evidence="9">The sequence shown here is derived from an EMBL/GenBank/DDBJ whole genome shotgun (WGS) entry which is preliminary data.</text>
</comment>
<dbReference type="RefSeq" id="WP_111631416.1">
    <property type="nucleotide sequence ID" value="NZ_QLMC01000011.1"/>
</dbReference>
<gene>
    <name evidence="9" type="ORF">LX87_05412</name>
</gene>
<dbReference type="EMBL" id="QLMC01000011">
    <property type="protein sequence ID" value="RAJ90868.1"/>
    <property type="molecule type" value="Genomic_DNA"/>
</dbReference>
<dbReference type="OrthoDB" id="9808408at2"/>
<accession>A0A327WHV3</accession>
<feature type="domain" description="Histidine kinase" evidence="7">
    <location>
        <begin position="134"/>
        <end position="351"/>
    </location>
</feature>
<dbReference type="Proteomes" id="UP000248790">
    <property type="component" value="Unassembled WGS sequence"/>
</dbReference>
<evidence type="ECO:0000256" key="3">
    <source>
        <dbReference type="ARBA" id="ARBA00022553"/>
    </source>
</evidence>
<dbReference type="Gene3D" id="2.10.70.100">
    <property type="match status" value="1"/>
</dbReference>
<dbReference type="SUPFAM" id="SSF55785">
    <property type="entry name" value="PYP-like sensor domain (PAS domain)"/>
    <property type="match status" value="1"/>
</dbReference>
<dbReference type="PANTHER" id="PTHR43711:SF26">
    <property type="entry name" value="SENSOR HISTIDINE KINASE RCSC"/>
    <property type="match status" value="1"/>
</dbReference>
<dbReference type="InterPro" id="IPR001610">
    <property type="entry name" value="PAC"/>
</dbReference>
<sequence>MGQGIWEDDLEQGKLIWDDRLWELHGIEPQGPDWSLREYINLVHPDDRASFLAGTHHVSPEDRLANVSRIIRPDGRLIYVEHQALVVRNPQGEPVRVIGVAWDVTERKQAEQALQQALQREQELNGLKSQFVSTASHEFRTPLTTIVTSVYLMKLYLDKPSEIARPHMDKHLNLIEQQVQNVNELLSDLLSIGALEAGKVSFHPHRVDVPTLCQQVIGSHFSHRPDGRKVQTSFEGQPYCAYLDEKLITQVLVNLLANAFKFAQEEPRLVIRFEPERLVMEIIDTGIGIPASDLPKLFEPFFRACNTTTIQGTGLGLVIARQYVELHGGTLTVQSQEAKGSTFTIRLPRNQSD</sequence>
<dbReference type="InterPro" id="IPR050736">
    <property type="entry name" value="Sensor_HK_Regulatory"/>
</dbReference>
<keyword evidence="10" id="KW-1185">Reference proteome</keyword>
<keyword evidence="6" id="KW-0902">Two-component regulatory system</keyword>
<dbReference type="Gene3D" id="3.30.565.10">
    <property type="entry name" value="Histidine kinase-like ATPase, C-terminal domain"/>
    <property type="match status" value="1"/>
</dbReference>
<dbReference type="InterPro" id="IPR013655">
    <property type="entry name" value="PAS_fold_3"/>
</dbReference>
<dbReference type="InterPro" id="IPR005467">
    <property type="entry name" value="His_kinase_dom"/>
</dbReference>
<dbReference type="InterPro" id="IPR000014">
    <property type="entry name" value="PAS"/>
</dbReference>
<dbReference type="InterPro" id="IPR003594">
    <property type="entry name" value="HATPase_dom"/>
</dbReference>
<protein>
    <recommendedName>
        <fullName evidence="2">histidine kinase</fullName>
        <ecNumber evidence="2">2.7.13.3</ecNumber>
    </recommendedName>
</protein>
<dbReference type="AlphaFoldDB" id="A0A327WHV3"/>
<dbReference type="CDD" id="cd00082">
    <property type="entry name" value="HisKA"/>
    <property type="match status" value="1"/>
</dbReference>
<dbReference type="InterPro" id="IPR000700">
    <property type="entry name" value="PAS-assoc_C"/>
</dbReference>
<dbReference type="SUPFAM" id="SSF55874">
    <property type="entry name" value="ATPase domain of HSP90 chaperone/DNA topoisomerase II/histidine kinase"/>
    <property type="match status" value="1"/>
</dbReference>
<dbReference type="GO" id="GO:0000155">
    <property type="term" value="F:phosphorelay sensor kinase activity"/>
    <property type="evidence" value="ECO:0007669"/>
    <property type="project" value="InterPro"/>
</dbReference>
<dbReference type="Pfam" id="PF00512">
    <property type="entry name" value="HisKA"/>
    <property type="match status" value="1"/>
</dbReference>
<dbReference type="PANTHER" id="PTHR43711">
    <property type="entry name" value="TWO-COMPONENT HISTIDINE KINASE"/>
    <property type="match status" value="1"/>
</dbReference>
<dbReference type="SMART" id="SM00388">
    <property type="entry name" value="HisKA"/>
    <property type="match status" value="1"/>
</dbReference>
<feature type="domain" description="PAC" evidence="8">
    <location>
        <begin position="64"/>
        <end position="116"/>
    </location>
</feature>
<dbReference type="FunFam" id="3.30.565.10:FF:000006">
    <property type="entry name" value="Sensor histidine kinase WalK"/>
    <property type="match status" value="1"/>
</dbReference>
<evidence type="ECO:0000256" key="6">
    <source>
        <dbReference type="ARBA" id="ARBA00023012"/>
    </source>
</evidence>
<dbReference type="PROSITE" id="PS50109">
    <property type="entry name" value="HIS_KIN"/>
    <property type="match status" value="1"/>
</dbReference>
<dbReference type="EC" id="2.7.13.3" evidence="2"/>